<keyword evidence="2" id="KW-1185">Reference proteome</keyword>
<name>A0A0S4QW06_9ACTN</name>
<dbReference type="AlphaFoldDB" id="A0A0S4QW06"/>
<evidence type="ECO:0000313" key="2">
    <source>
        <dbReference type="Proteomes" id="UP000198802"/>
    </source>
</evidence>
<accession>A0A0S4QW06</accession>
<dbReference type="Proteomes" id="UP000198802">
    <property type="component" value="Unassembled WGS sequence"/>
</dbReference>
<protein>
    <submittedName>
        <fullName evidence="1">Uncharacterized protein</fullName>
    </submittedName>
</protein>
<sequence>MTIDDPPVIKRNRNLTAMAATDLRQPRATALSEFACLTIPVTGSAGPQLCIGLPTVPWRRRCLPQRGAEISVSVSSLRIPTNPAHMPERGMDQPVPAIIGTEAAPPTNQAAA</sequence>
<evidence type="ECO:0000313" key="1">
    <source>
        <dbReference type="EMBL" id="CUU59186.1"/>
    </source>
</evidence>
<dbReference type="EMBL" id="FAOZ01000025">
    <property type="protein sequence ID" value="CUU59186.1"/>
    <property type="molecule type" value="Genomic_DNA"/>
</dbReference>
<gene>
    <name evidence="1" type="ORF">Ga0074812_12576</name>
</gene>
<organism evidence="1 2">
    <name type="scientific">Parafrankia irregularis</name>
    <dbReference type="NCBI Taxonomy" id="795642"/>
    <lineage>
        <taxon>Bacteria</taxon>
        <taxon>Bacillati</taxon>
        <taxon>Actinomycetota</taxon>
        <taxon>Actinomycetes</taxon>
        <taxon>Frankiales</taxon>
        <taxon>Frankiaceae</taxon>
        <taxon>Parafrankia</taxon>
    </lineage>
</organism>
<proteinExistence type="predicted"/>
<reference evidence="2" key="1">
    <citation type="submission" date="2015-11" db="EMBL/GenBank/DDBJ databases">
        <authorList>
            <person name="Varghese N."/>
        </authorList>
    </citation>
    <scope>NUCLEOTIDE SEQUENCE [LARGE SCALE GENOMIC DNA]</scope>
    <source>
        <strain evidence="2">DSM 45899</strain>
    </source>
</reference>